<evidence type="ECO:0008006" key="5">
    <source>
        <dbReference type="Google" id="ProtNLM"/>
    </source>
</evidence>
<proteinExistence type="predicted"/>
<evidence type="ECO:0000256" key="2">
    <source>
        <dbReference type="SAM" id="SignalP"/>
    </source>
</evidence>
<protein>
    <recommendedName>
        <fullName evidence="5">HMG box domain-containing protein</fullName>
    </recommendedName>
</protein>
<reference evidence="3" key="1">
    <citation type="journal article" date="2014" name="Int. J. Syst. Evol. Microbiol.">
        <title>Complete genome sequence of Corynebacterium casei LMG S-19264T (=DSM 44701T), isolated from a smear-ripened cheese.</title>
        <authorList>
            <consortium name="US DOE Joint Genome Institute (JGI-PGF)"/>
            <person name="Walter F."/>
            <person name="Albersmeier A."/>
            <person name="Kalinowski J."/>
            <person name="Ruckert C."/>
        </authorList>
    </citation>
    <scope>NUCLEOTIDE SEQUENCE</scope>
    <source>
        <strain evidence="3">KCTC 42590</strain>
    </source>
</reference>
<feature type="signal peptide" evidence="2">
    <location>
        <begin position="1"/>
        <end position="25"/>
    </location>
</feature>
<dbReference type="EMBL" id="BNCI01000002">
    <property type="protein sequence ID" value="GHF22697.1"/>
    <property type="molecule type" value="Genomic_DNA"/>
</dbReference>
<evidence type="ECO:0000313" key="3">
    <source>
        <dbReference type="EMBL" id="GHF22697.1"/>
    </source>
</evidence>
<dbReference type="Proteomes" id="UP000630923">
    <property type="component" value="Unassembled WGS sequence"/>
</dbReference>
<evidence type="ECO:0000313" key="4">
    <source>
        <dbReference type="Proteomes" id="UP000630923"/>
    </source>
</evidence>
<name>A0A919E894_9PROT</name>
<keyword evidence="2" id="KW-0732">Signal</keyword>
<comment type="caution">
    <text evidence="3">The sequence shown here is derived from an EMBL/GenBank/DDBJ whole genome shotgun (WGS) entry which is preliminary data.</text>
</comment>
<dbReference type="RefSeq" id="WP_191251824.1">
    <property type="nucleotide sequence ID" value="NZ_BNCI01000002.1"/>
</dbReference>
<accession>A0A919E894</accession>
<gene>
    <name evidence="3" type="ORF">GCM10017044_16320</name>
</gene>
<feature type="chain" id="PRO_5037012007" description="HMG box domain-containing protein" evidence="2">
    <location>
        <begin position="26"/>
        <end position="102"/>
    </location>
</feature>
<organism evidence="3 4">
    <name type="scientific">Kordiimonas sediminis</name>
    <dbReference type="NCBI Taxonomy" id="1735581"/>
    <lineage>
        <taxon>Bacteria</taxon>
        <taxon>Pseudomonadati</taxon>
        <taxon>Pseudomonadota</taxon>
        <taxon>Alphaproteobacteria</taxon>
        <taxon>Kordiimonadales</taxon>
        <taxon>Kordiimonadaceae</taxon>
        <taxon>Kordiimonas</taxon>
    </lineage>
</organism>
<evidence type="ECO:0000256" key="1">
    <source>
        <dbReference type="SAM" id="MobiDB-lite"/>
    </source>
</evidence>
<keyword evidence="4" id="KW-1185">Reference proteome</keyword>
<reference evidence="3" key="2">
    <citation type="submission" date="2020-09" db="EMBL/GenBank/DDBJ databases">
        <authorList>
            <person name="Sun Q."/>
            <person name="Kim S."/>
        </authorList>
    </citation>
    <scope>NUCLEOTIDE SEQUENCE</scope>
    <source>
        <strain evidence="3">KCTC 42590</strain>
    </source>
</reference>
<sequence length="102" mass="11550">MRNSVRSVVTAVAALAFVGSASVSAFDHHGKDKDKKEMSEEMKAKWAKMSDEEKAAYKAKMKAKKEKWAKMSAEEKAAYKKEKMAKKKAEKMKKKTEEESET</sequence>
<dbReference type="AlphaFoldDB" id="A0A919E894"/>
<feature type="region of interest" description="Disordered" evidence="1">
    <location>
        <begin position="77"/>
        <end position="102"/>
    </location>
</feature>
<feature type="compositionally biased region" description="Basic residues" evidence="1">
    <location>
        <begin position="83"/>
        <end position="94"/>
    </location>
</feature>